<feature type="domain" description="ABC transporter" evidence="16">
    <location>
        <begin position="17"/>
        <end position="251"/>
    </location>
</feature>
<gene>
    <name evidence="17" type="ORF">EJQ19_21770</name>
</gene>
<dbReference type="InterPro" id="IPR050388">
    <property type="entry name" value="ABC_Ni/Peptide_Import"/>
</dbReference>
<dbReference type="EC" id="7.2.2.11" evidence="13"/>
<dbReference type="InterPro" id="IPR013563">
    <property type="entry name" value="Oligopep_ABC_C"/>
</dbReference>
<sequence>MNEGGGTRMLEVHNLKIRFHHTDRSMQRSHTETIHSLSLSINAGEIVAVVGASGSGKSLLAHAILGILPANAEVSGEIHFQGQALTSERQKRIRGKDIALIPQSVAFLDPLMHVGTQVRQAARQGDPTDLQEKAFQKYKLASAVAKWFPFQLSGGMARKVLVSTATVSGAKLFIADEPTPGLDASAMTETLERFRELADGGGAVMLITHDIEAALTIADRISVLHAGTLVETAPRKDFDGDGEGLRHPYTQALLRALPSRQFTATPSTQLRGSRDRSGCAYATSCILATETCREEVPPWRQIRDGEARCFHAT</sequence>
<evidence type="ECO:0000256" key="9">
    <source>
        <dbReference type="ARBA" id="ARBA00023065"/>
    </source>
</evidence>
<name>A0A3S0I8W0_9BACL</name>
<evidence type="ECO:0000313" key="17">
    <source>
        <dbReference type="EMBL" id="RTE07183.1"/>
    </source>
</evidence>
<keyword evidence="11" id="KW-0472">Membrane</keyword>
<evidence type="ECO:0000256" key="3">
    <source>
        <dbReference type="ARBA" id="ARBA00022448"/>
    </source>
</evidence>
<accession>A0A3S0I8W0</accession>
<evidence type="ECO:0000256" key="10">
    <source>
        <dbReference type="ARBA" id="ARBA00023112"/>
    </source>
</evidence>
<dbReference type="NCBIfam" id="TIGR01727">
    <property type="entry name" value="oligo_HPY"/>
    <property type="match status" value="1"/>
</dbReference>
<keyword evidence="9" id="KW-0406">Ion transport</keyword>
<comment type="similarity">
    <text evidence="2">Belongs to the ABC transporter superfamily.</text>
</comment>
<keyword evidence="18" id="KW-1185">Reference proteome</keyword>
<comment type="caution">
    <text evidence="17">The sequence shown here is derived from an EMBL/GenBank/DDBJ whole genome shotgun (WGS) entry which is preliminary data.</text>
</comment>
<evidence type="ECO:0000256" key="2">
    <source>
        <dbReference type="ARBA" id="ARBA00005417"/>
    </source>
</evidence>
<dbReference type="AlphaFoldDB" id="A0A3S0I8W0"/>
<dbReference type="Pfam" id="PF08352">
    <property type="entry name" value="oligo_HPY"/>
    <property type="match status" value="1"/>
</dbReference>
<protein>
    <recommendedName>
        <fullName evidence="14">Nickel import system ATP-binding protein NikD</fullName>
        <ecNumber evidence="13">7.2.2.11</ecNumber>
    </recommendedName>
</protein>
<evidence type="ECO:0000259" key="16">
    <source>
        <dbReference type="PROSITE" id="PS50893"/>
    </source>
</evidence>
<proteinExistence type="inferred from homology"/>
<comment type="subunit">
    <text evidence="12">The complex is composed of two ATP-binding proteins (NikD and NikE), two transmembrane proteins (NikB and NikC) and a solute-binding protein (NikA).</text>
</comment>
<evidence type="ECO:0000256" key="13">
    <source>
        <dbReference type="ARBA" id="ARBA00039098"/>
    </source>
</evidence>
<dbReference type="Gene3D" id="3.40.50.300">
    <property type="entry name" value="P-loop containing nucleotide triphosphate hydrolases"/>
    <property type="match status" value="1"/>
</dbReference>
<evidence type="ECO:0000313" key="18">
    <source>
        <dbReference type="Proteomes" id="UP000276128"/>
    </source>
</evidence>
<evidence type="ECO:0000256" key="11">
    <source>
        <dbReference type="ARBA" id="ARBA00023136"/>
    </source>
</evidence>
<keyword evidence="10" id="KW-0921">Nickel transport</keyword>
<evidence type="ECO:0000256" key="8">
    <source>
        <dbReference type="ARBA" id="ARBA00022967"/>
    </source>
</evidence>
<dbReference type="GO" id="GO:0016887">
    <property type="term" value="F:ATP hydrolysis activity"/>
    <property type="evidence" value="ECO:0007669"/>
    <property type="project" value="InterPro"/>
</dbReference>
<dbReference type="SMART" id="SM00382">
    <property type="entry name" value="AAA"/>
    <property type="match status" value="1"/>
</dbReference>
<dbReference type="PANTHER" id="PTHR43297">
    <property type="entry name" value="OLIGOPEPTIDE TRANSPORT ATP-BINDING PROTEIN APPD"/>
    <property type="match status" value="1"/>
</dbReference>
<comment type="subcellular location">
    <subcellularLocation>
        <location evidence="1">Cell membrane</location>
        <topology evidence="1">Peripheral membrane protein</topology>
    </subcellularLocation>
</comment>
<dbReference type="InterPro" id="IPR027417">
    <property type="entry name" value="P-loop_NTPase"/>
</dbReference>
<reference evidence="17 18" key="1">
    <citation type="submission" date="2018-12" db="EMBL/GenBank/DDBJ databases">
        <title>Bacillus ochoae sp. nov., Paenibacillus whitsoniae sp. nov., Paenibacillus spiritus sp. nov. Isolated from the Mars Exploration Rover during spacecraft assembly.</title>
        <authorList>
            <person name="Seuylemezian A."/>
            <person name="Vaishampayan P."/>
        </authorList>
    </citation>
    <scope>NUCLEOTIDE SEQUENCE [LARGE SCALE GENOMIC DNA]</scope>
    <source>
        <strain evidence="17 18">MER 54</strain>
    </source>
</reference>
<dbReference type="InterPro" id="IPR003439">
    <property type="entry name" value="ABC_transporter-like_ATP-bd"/>
</dbReference>
<dbReference type="Proteomes" id="UP000276128">
    <property type="component" value="Unassembled WGS sequence"/>
</dbReference>
<dbReference type="PROSITE" id="PS00211">
    <property type="entry name" value="ABC_TRANSPORTER_1"/>
    <property type="match status" value="1"/>
</dbReference>
<evidence type="ECO:0000256" key="15">
    <source>
        <dbReference type="ARBA" id="ARBA00048610"/>
    </source>
</evidence>
<evidence type="ECO:0000256" key="14">
    <source>
        <dbReference type="ARBA" id="ARBA00044143"/>
    </source>
</evidence>
<organism evidence="17 18">
    <name type="scientific">Paenibacillus whitsoniae</name>
    <dbReference type="NCBI Taxonomy" id="2496558"/>
    <lineage>
        <taxon>Bacteria</taxon>
        <taxon>Bacillati</taxon>
        <taxon>Bacillota</taxon>
        <taxon>Bacilli</taxon>
        <taxon>Bacillales</taxon>
        <taxon>Paenibacillaceae</taxon>
        <taxon>Paenibacillus</taxon>
    </lineage>
</organism>
<evidence type="ECO:0000256" key="4">
    <source>
        <dbReference type="ARBA" id="ARBA00022475"/>
    </source>
</evidence>
<evidence type="ECO:0000256" key="12">
    <source>
        <dbReference type="ARBA" id="ARBA00038669"/>
    </source>
</evidence>
<dbReference type="GO" id="GO:0015833">
    <property type="term" value="P:peptide transport"/>
    <property type="evidence" value="ECO:0007669"/>
    <property type="project" value="InterPro"/>
</dbReference>
<evidence type="ECO:0000256" key="1">
    <source>
        <dbReference type="ARBA" id="ARBA00004202"/>
    </source>
</evidence>
<dbReference type="PANTHER" id="PTHR43297:SF13">
    <property type="entry name" value="NICKEL ABC TRANSPORTER, ATP-BINDING PROTEIN"/>
    <property type="match status" value="1"/>
</dbReference>
<keyword evidence="3" id="KW-0813">Transport</keyword>
<keyword evidence="7 17" id="KW-0067">ATP-binding</keyword>
<dbReference type="InterPro" id="IPR017871">
    <property type="entry name" value="ABC_transporter-like_CS"/>
</dbReference>
<dbReference type="GO" id="GO:0005524">
    <property type="term" value="F:ATP binding"/>
    <property type="evidence" value="ECO:0007669"/>
    <property type="project" value="UniProtKB-KW"/>
</dbReference>
<evidence type="ECO:0000256" key="7">
    <source>
        <dbReference type="ARBA" id="ARBA00022840"/>
    </source>
</evidence>
<keyword evidence="6" id="KW-0547">Nucleotide-binding</keyword>
<keyword evidence="4" id="KW-1003">Cell membrane</keyword>
<keyword evidence="5" id="KW-0533">Nickel</keyword>
<evidence type="ECO:0000256" key="5">
    <source>
        <dbReference type="ARBA" id="ARBA00022596"/>
    </source>
</evidence>
<dbReference type="GO" id="GO:0005886">
    <property type="term" value="C:plasma membrane"/>
    <property type="evidence" value="ECO:0007669"/>
    <property type="project" value="UniProtKB-SubCell"/>
</dbReference>
<evidence type="ECO:0000256" key="6">
    <source>
        <dbReference type="ARBA" id="ARBA00022741"/>
    </source>
</evidence>
<dbReference type="InterPro" id="IPR003593">
    <property type="entry name" value="AAA+_ATPase"/>
</dbReference>
<dbReference type="OrthoDB" id="9802264at2"/>
<comment type="catalytic activity">
    <reaction evidence="15">
        <text>Ni(2+)(out) + ATP + H2O = Ni(2+)(in) + ADP + phosphate + H(+)</text>
        <dbReference type="Rhea" id="RHEA:15557"/>
        <dbReference type="ChEBI" id="CHEBI:15377"/>
        <dbReference type="ChEBI" id="CHEBI:15378"/>
        <dbReference type="ChEBI" id="CHEBI:30616"/>
        <dbReference type="ChEBI" id="CHEBI:43474"/>
        <dbReference type="ChEBI" id="CHEBI:49786"/>
        <dbReference type="ChEBI" id="CHEBI:456216"/>
        <dbReference type="EC" id="7.2.2.11"/>
    </reaction>
    <physiologicalReaction direction="left-to-right" evidence="15">
        <dbReference type="Rhea" id="RHEA:15558"/>
    </physiologicalReaction>
</comment>
<dbReference type="SUPFAM" id="SSF52540">
    <property type="entry name" value="P-loop containing nucleoside triphosphate hydrolases"/>
    <property type="match status" value="1"/>
</dbReference>
<keyword evidence="8" id="KW-1278">Translocase</keyword>
<dbReference type="Pfam" id="PF00005">
    <property type="entry name" value="ABC_tran"/>
    <property type="match status" value="1"/>
</dbReference>
<dbReference type="GO" id="GO:0015413">
    <property type="term" value="F:ABC-type nickel transporter activity"/>
    <property type="evidence" value="ECO:0007669"/>
    <property type="project" value="UniProtKB-EC"/>
</dbReference>
<dbReference type="PROSITE" id="PS50893">
    <property type="entry name" value="ABC_TRANSPORTER_2"/>
    <property type="match status" value="1"/>
</dbReference>
<dbReference type="EMBL" id="RXHU01000066">
    <property type="protein sequence ID" value="RTE07183.1"/>
    <property type="molecule type" value="Genomic_DNA"/>
</dbReference>